<sequence>MIRLMSMAVLAMCFCASIASAQGREVLGHGRLVNNDLLGDLGDRWQSGSVASSRVVGRGWDGFLPDRPFDLLEYRLGGQVITPADLRRPDPDDRPFAGALSLGLHTHFSRGATEFSLGGDLVFTGPQTGLGDMHTAIHDALRQNPVRPSVLDDQIENGIHPTFVGEAGRQFALGSGVVRPFTELRWGAESLARVGADFSFGPVGQGELLVRDPVTGQRYRSVYEYVSGMTYVFGGDFAWVESSVFLPEDRGYEVEETRSRLRAGVHWQGELNSTFFGVTYLTEEFEGQDQGQAVGSVRIKLQF</sequence>
<proteinExistence type="predicted"/>
<evidence type="ECO:0000256" key="1">
    <source>
        <dbReference type="SAM" id="SignalP"/>
    </source>
</evidence>
<feature type="chain" id="PRO_5013371349" description="Lipid A deacylase LpxR family protein" evidence="1">
    <location>
        <begin position="22"/>
        <end position="303"/>
    </location>
</feature>
<evidence type="ECO:0008006" key="4">
    <source>
        <dbReference type="Google" id="ProtNLM"/>
    </source>
</evidence>
<organism evidence="2 3">
    <name type="scientific">Pelagimonas phthalicica</name>
    <dbReference type="NCBI Taxonomy" id="1037362"/>
    <lineage>
        <taxon>Bacteria</taxon>
        <taxon>Pseudomonadati</taxon>
        <taxon>Pseudomonadota</taxon>
        <taxon>Alphaproteobacteria</taxon>
        <taxon>Rhodobacterales</taxon>
        <taxon>Roseobacteraceae</taxon>
        <taxon>Pelagimonas</taxon>
    </lineage>
</organism>
<feature type="signal peptide" evidence="1">
    <location>
        <begin position="1"/>
        <end position="21"/>
    </location>
</feature>
<keyword evidence="1" id="KW-0732">Signal</keyword>
<protein>
    <recommendedName>
        <fullName evidence="4">Lipid A deacylase LpxR family protein</fullName>
    </recommendedName>
</protein>
<dbReference type="Gene3D" id="2.40.128.140">
    <property type="entry name" value="Outer membrane protein"/>
    <property type="match status" value="1"/>
</dbReference>
<dbReference type="OrthoDB" id="7721289at2"/>
<dbReference type="Pfam" id="PF09982">
    <property type="entry name" value="LpxR"/>
    <property type="match status" value="1"/>
</dbReference>
<evidence type="ECO:0000313" key="3">
    <source>
        <dbReference type="Proteomes" id="UP000225972"/>
    </source>
</evidence>
<dbReference type="InterPro" id="IPR037107">
    <property type="entry name" value="Put_OMP_sf"/>
</dbReference>
<accession>A0A238J710</accession>
<evidence type="ECO:0000313" key="2">
    <source>
        <dbReference type="EMBL" id="SMX26490.1"/>
    </source>
</evidence>
<dbReference type="InterPro" id="IPR018707">
    <property type="entry name" value="LpxR"/>
</dbReference>
<dbReference type="Proteomes" id="UP000225972">
    <property type="component" value="Unassembled WGS sequence"/>
</dbReference>
<keyword evidence="3" id="KW-1185">Reference proteome</keyword>
<dbReference type="RefSeq" id="WP_099242356.1">
    <property type="nucleotide sequence ID" value="NZ_FXXP01000001.1"/>
</dbReference>
<gene>
    <name evidence="2" type="ORF">TRP8649_00569</name>
</gene>
<reference evidence="3" key="1">
    <citation type="submission" date="2017-05" db="EMBL/GenBank/DDBJ databases">
        <authorList>
            <person name="Rodrigo-Torres L."/>
            <person name="Arahal R. D."/>
            <person name="Lucena T."/>
        </authorList>
    </citation>
    <scope>NUCLEOTIDE SEQUENCE [LARGE SCALE GENOMIC DNA]</scope>
    <source>
        <strain evidence="3">CECT 8649</strain>
    </source>
</reference>
<dbReference type="EMBL" id="FXXP01000001">
    <property type="protein sequence ID" value="SMX26490.1"/>
    <property type="molecule type" value="Genomic_DNA"/>
</dbReference>
<dbReference type="AlphaFoldDB" id="A0A238J710"/>
<name>A0A238J710_9RHOB</name>